<name>A0A096CRB7_FLAPL</name>
<reference evidence="6 7" key="1">
    <citation type="submission" date="2011-08" db="EMBL/GenBank/DDBJ databases">
        <title>The Genome Sequence of Clostridium orbiscindens 1_3_50AFAA.</title>
        <authorList>
            <consortium name="The Broad Institute Genome Sequencing Platform"/>
            <person name="Earl A."/>
            <person name="Ward D."/>
            <person name="Feldgarden M."/>
            <person name="Gevers D."/>
            <person name="Daigneault M."/>
            <person name="Strauss J."/>
            <person name="Allen-Vercoe E."/>
            <person name="Young S.K."/>
            <person name="Zeng Q."/>
            <person name="Gargeya S."/>
            <person name="Fitzgerald M."/>
            <person name="Haas B."/>
            <person name="Abouelleil A."/>
            <person name="Alvarado L."/>
            <person name="Arachchi H.M."/>
            <person name="Berlin A."/>
            <person name="Brown A."/>
            <person name="Chapman S.B."/>
            <person name="Chen Z."/>
            <person name="Dunbar C."/>
            <person name="Freedman E."/>
            <person name="Gearin G."/>
            <person name="Gellesch M."/>
            <person name="Goldberg J."/>
            <person name="Griggs A."/>
            <person name="Gujja S."/>
            <person name="Heiman D."/>
            <person name="Howarth C."/>
            <person name="Larson L."/>
            <person name="Lui A."/>
            <person name="MacDonald P.J.P."/>
            <person name="Montmayeur A."/>
            <person name="Murphy C."/>
            <person name="Neiman D."/>
            <person name="Pearson M."/>
            <person name="Priest M."/>
            <person name="Roberts A."/>
            <person name="Saif S."/>
            <person name="Shea T."/>
            <person name="Shenoy N."/>
            <person name="Sisk P."/>
            <person name="Stolte C."/>
            <person name="Sykes S."/>
            <person name="Wortman J."/>
            <person name="Nusbaum C."/>
            <person name="Birren B."/>
        </authorList>
    </citation>
    <scope>NUCLEOTIDE SEQUENCE [LARGE SCALE GENOMIC DNA]</scope>
    <source>
        <strain evidence="6 7">1_3_50AFAA</strain>
    </source>
</reference>
<organism evidence="6 7">
    <name type="scientific">Flavonifractor plautii 1_3_50AFAA</name>
    <dbReference type="NCBI Taxonomy" id="742738"/>
    <lineage>
        <taxon>Bacteria</taxon>
        <taxon>Bacillati</taxon>
        <taxon>Bacillota</taxon>
        <taxon>Clostridia</taxon>
        <taxon>Eubacteriales</taxon>
        <taxon>Oscillospiraceae</taxon>
        <taxon>Flavonifractor</taxon>
    </lineage>
</organism>
<dbReference type="PANTHER" id="PTHR30514:SF9">
    <property type="entry name" value="TRANSCRIPTIONAL REGULATOR"/>
    <property type="match status" value="1"/>
</dbReference>
<dbReference type="EMBL" id="ADLO01000008">
    <property type="protein sequence ID" value="KGF57302.1"/>
    <property type="molecule type" value="Genomic_DNA"/>
</dbReference>
<dbReference type="GO" id="GO:0097367">
    <property type="term" value="F:carbohydrate derivative binding"/>
    <property type="evidence" value="ECO:0007669"/>
    <property type="project" value="InterPro"/>
</dbReference>
<dbReference type="AlphaFoldDB" id="A0A096CRB7"/>
<dbReference type="InterPro" id="IPR000281">
    <property type="entry name" value="HTH_RpiR"/>
</dbReference>
<dbReference type="Pfam" id="PF01380">
    <property type="entry name" value="SIS"/>
    <property type="match status" value="1"/>
</dbReference>
<dbReference type="eggNOG" id="COG1737">
    <property type="taxonomic scope" value="Bacteria"/>
</dbReference>
<dbReference type="GO" id="GO:0003700">
    <property type="term" value="F:DNA-binding transcription factor activity"/>
    <property type="evidence" value="ECO:0007669"/>
    <property type="project" value="InterPro"/>
</dbReference>
<evidence type="ECO:0000256" key="3">
    <source>
        <dbReference type="ARBA" id="ARBA00023163"/>
    </source>
</evidence>
<dbReference type="PANTHER" id="PTHR30514">
    <property type="entry name" value="GLUCOKINASE"/>
    <property type="match status" value="1"/>
</dbReference>
<dbReference type="GO" id="GO:1901135">
    <property type="term" value="P:carbohydrate derivative metabolic process"/>
    <property type="evidence" value="ECO:0007669"/>
    <property type="project" value="InterPro"/>
</dbReference>
<keyword evidence="1" id="KW-0805">Transcription regulation</keyword>
<dbReference type="PROSITE" id="PS51071">
    <property type="entry name" value="HTH_RPIR"/>
    <property type="match status" value="1"/>
</dbReference>
<dbReference type="InterPro" id="IPR047640">
    <property type="entry name" value="RpiR-like"/>
</dbReference>
<dbReference type="InterPro" id="IPR035472">
    <property type="entry name" value="RpiR-like_SIS"/>
</dbReference>
<evidence type="ECO:0000259" key="4">
    <source>
        <dbReference type="PROSITE" id="PS51071"/>
    </source>
</evidence>
<keyword evidence="2" id="KW-0238">DNA-binding</keyword>
<sequence length="289" mass="31725">MAQYLRTELDGNIEYVSRIRAQYSSLSKKHRQIANYIFKHQQEVIHYSISTLAKKTNTAPSTITRFCQILSFKGFSELKVYIEKGLISASIVDAPIQEADTTSVILQKLMKSAQDVITDTLRVLSVETVSAVAKAIFQAPNVNLFGQSGGYISALYAQQILLRVGIRSQAFNDNVDMSIAASTMRKGDVAIGFGYSGESRSVIHALQNAKDSGATIVSITANPNSTLEKLADYTLLYSYNIPDDLQYLHLGSICEVAILGVLQAEILHQPGAKARLDMVKDAVLSSRIR</sequence>
<protein>
    <recommendedName>
        <fullName evidence="8">HTH rpiR-type domain-containing protein</fullName>
    </recommendedName>
</protein>
<dbReference type="HOGENOM" id="CLU_055769_0_0_9"/>
<feature type="domain" description="SIS" evidence="5">
    <location>
        <begin position="132"/>
        <end position="267"/>
    </location>
</feature>
<dbReference type="Proteomes" id="UP000029585">
    <property type="component" value="Unassembled WGS sequence"/>
</dbReference>
<keyword evidence="3" id="KW-0804">Transcription</keyword>
<dbReference type="InterPro" id="IPR046348">
    <property type="entry name" value="SIS_dom_sf"/>
</dbReference>
<dbReference type="RefSeq" id="WP_009257225.1">
    <property type="nucleotide sequence ID" value="NZ_KN174161.1"/>
</dbReference>
<evidence type="ECO:0000313" key="7">
    <source>
        <dbReference type="Proteomes" id="UP000029585"/>
    </source>
</evidence>
<dbReference type="Pfam" id="PF01418">
    <property type="entry name" value="HTH_6"/>
    <property type="match status" value="1"/>
</dbReference>
<evidence type="ECO:0008006" key="8">
    <source>
        <dbReference type="Google" id="ProtNLM"/>
    </source>
</evidence>
<keyword evidence="7" id="KW-1185">Reference proteome</keyword>
<dbReference type="PATRIC" id="fig|742738.3.peg.249"/>
<dbReference type="SUPFAM" id="SSF46689">
    <property type="entry name" value="Homeodomain-like"/>
    <property type="match status" value="1"/>
</dbReference>
<dbReference type="CDD" id="cd05013">
    <property type="entry name" value="SIS_RpiR"/>
    <property type="match status" value="1"/>
</dbReference>
<dbReference type="InterPro" id="IPR009057">
    <property type="entry name" value="Homeodomain-like_sf"/>
</dbReference>
<proteinExistence type="predicted"/>
<gene>
    <name evidence="6" type="ORF">HMPREF9460_00236</name>
</gene>
<dbReference type="PROSITE" id="PS51464">
    <property type="entry name" value="SIS"/>
    <property type="match status" value="1"/>
</dbReference>
<evidence type="ECO:0000313" key="6">
    <source>
        <dbReference type="EMBL" id="KGF57302.1"/>
    </source>
</evidence>
<evidence type="ECO:0000256" key="2">
    <source>
        <dbReference type="ARBA" id="ARBA00023125"/>
    </source>
</evidence>
<dbReference type="SUPFAM" id="SSF53697">
    <property type="entry name" value="SIS domain"/>
    <property type="match status" value="1"/>
</dbReference>
<dbReference type="Gene3D" id="3.40.50.10490">
    <property type="entry name" value="Glucose-6-phosphate isomerase like protein, domain 1"/>
    <property type="match status" value="1"/>
</dbReference>
<dbReference type="GO" id="GO:0003677">
    <property type="term" value="F:DNA binding"/>
    <property type="evidence" value="ECO:0007669"/>
    <property type="project" value="UniProtKB-KW"/>
</dbReference>
<dbReference type="InterPro" id="IPR036388">
    <property type="entry name" value="WH-like_DNA-bd_sf"/>
</dbReference>
<evidence type="ECO:0000256" key="1">
    <source>
        <dbReference type="ARBA" id="ARBA00023015"/>
    </source>
</evidence>
<accession>A0A096CRB7</accession>
<comment type="caution">
    <text evidence="6">The sequence shown here is derived from an EMBL/GenBank/DDBJ whole genome shotgun (WGS) entry which is preliminary data.</text>
</comment>
<dbReference type="Gene3D" id="1.10.10.10">
    <property type="entry name" value="Winged helix-like DNA-binding domain superfamily/Winged helix DNA-binding domain"/>
    <property type="match status" value="1"/>
</dbReference>
<dbReference type="InterPro" id="IPR001347">
    <property type="entry name" value="SIS_dom"/>
</dbReference>
<evidence type="ECO:0000259" key="5">
    <source>
        <dbReference type="PROSITE" id="PS51464"/>
    </source>
</evidence>
<feature type="domain" description="HTH rpiR-type" evidence="4">
    <location>
        <begin position="13"/>
        <end position="89"/>
    </location>
</feature>